<evidence type="ECO:0000313" key="3">
    <source>
        <dbReference type="EMBL" id="PYC87507.1"/>
    </source>
</evidence>
<dbReference type="RefSeq" id="WP_110665770.1">
    <property type="nucleotide sequence ID" value="NZ_PYBW01000013.1"/>
</dbReference>
<dbReference type="InterPro" id="IPR001584">
    <property type="entry name" value="Integrase_cat-core"/>
</dbReference>
<gene>
    <name evidence="3" type="ORF">C7C46_04075</name>
</gene>
<comment type="caution">
    <text evidence="3">The sequence shown here is derived from an EMBL/GenBank/DDBJ whole genome shotgun (WGS) entry which is preliminary data.</text>
</comment>
<organism evidence="3 4">
    <name type="scientific">Streptomyces tateyamensis</name>
    <dbReference type="NCBI Taxonomy" id="565073"/>
    <lineage>
        <taxon>Bacteria</taxon>
        <taxon>Bacillati</taxon>
        <taxon>Actinomycetota</taxon>
        <taxon>Actinomycetes</taxon>
        <taxon>Kitasatosporales</taxon>
        <taxon>Streptomycetaceae</taxon>
        <taxon>Streptomyces</taxon>
    </lineage>
</organism>
<dbReference type="GO" id="GO:0003676">
    <property type="term" value="F:nucleic acid binding"/>
    <property type="evidence" value="ECO:0007669"/>
    <property type="project" value="InterPro"/>
</dbReference>
<evidence type="ECO:0000313" key="4">
    <source>
        <dbReference type="Proteomes" id="UP000248039"/>
    </source>
</evidence>
<keyword evidence="4" id="KW-1185">Reference proteome</keyword>
<feature type="domain" description="Integrase catalytic" evidence="2">
    <location>
        <begin position="263"/>
        <end position="496"/>
    </location>
</feature>
<protein>
    <submittedName>
        <fullName evidence="3">Integrase</fullName>
    </submittedName>
</protein>
<dbReference type="Proteomes" id="UP000248039">
    <property type="component" value="Unassembled WGS sequence"/>
</dbReference>
<dbReference type="Gene3D" id="3.30.420.10">
    <property type="entry name" value="Ribonuclease H-like superfamily/Ribonuclease H"/>
    <property type="match status" value="1"/>
</dbReference>
<sequence>MSGWTTTLRPGLPLTFDGEQFTVAEIEGRRVLLQQVGVLGEPKWRQVDTAMLLSHPTTRILLDTPEPETAVAAVLGALSEDEDDALTLKYRHVQEVLTGYRLGCAELALEGEPRPAYAPGVPMMRRYAAKAAELGVGESTVRRWAALAEFGPAGLVKERPTTDVLDRADPRWLDAAREAVARYVKASRPVRDLLLLEIEERLAEKQRDAEKNGEDAERVLSPARTTAYSILRALDRGTNAFTGSTKGKRSIANRPQGTYGRLRATRPGEYVILDTNTLDVFAMEPVTCRWVQCELTIAMDLYDRCITGLRLTPVSTKAVDVAGVLFETVRPRSPARSGTAEALPYCGVPANMVVDPRKLVDAAVDGQPLLPSVAAETIVFDHGKIYLSNHIRSVCEKFGISLQPARPYTPTDKPIERWFRTLREGLLAALPGYKGPDVHSRGEKVEEEAFFFIDELEAIIREWIILVYHRRHHRGLVIPEFPKLKLSPLEMLEHGINRAGPLTIPIRPDTVYEFLEEAHVTIQHYGVQHDTLIYNGDSLNDFRNKPSSARGPEAGKWPIAIDAGDVTQVYFQDPRDKTWHTLKWEHAAAMDGPVSREAAGYARRLAAKTHRFPDTRRALVELLDRWGAGLTAGAAERRMAVRLSQQRLRLLGQGEATDDAAALPTARRVAALYADTVQSQRVVEGSIDPDSALTGEDLGGDDDEDEECDAPFPGDDQVSLAEEEDFYADAWESR</sequence>
<dbReference type="SUPFAM" id="SSF53098">
    <property type="entry name" value="Ribonuclease H-like"/>
    <property type="match status" value="1"/>
</dbReference>
<feature type="region of interest" description="Disordered" evidence="1">
    <location>
        <begin position="684"/>
        <end position="720"/>
    </location>
</feature>
<name>A0A2V4NM20_9ACTN</name>
<dbReference type="PROSITE" id="PS50994">
    <property type="entry name" value="INTEGRASE"/>
    <property type="match status" value="1"/>
</dbReference>
<dbReference type="AlphaFoldDB" id="A0A2V4NM20"/>
<accession>A0A2V4NM20</accession>
<dbReference type="GO" id="GO:0015074">
    <property type="term" value="P:DNA integration"/>
    <property type="evidence" value="ECO:0007669"/>
    <property type="project" value="InterPro"/>
</dbReference>
<feature type="compositionally biased region" description="Acidic residues" evidence="1">
    <location>
        <begin position="698"/>
        <end position="709"/>
    </location>
</feature>
<reference evidence="3 4" key="1">
    <citation type="submission" date="2018-03" db="EMBL/GenBank/DDBJ databases">
        <title>Bioinformatic expansion and discovery of thiopeptide antibiotics.</title>
        <authorList>
            <person name="Schwalen C.J."/>
            <person name="Hudson G.A."/>
            <person name="Mitchell D.A."/>
        </authorList>
    </citation>
    <scope>NUCLEOTIDE SEQUENCE [LARGE SCALE GENOMIC DNA]</scope>
    <source>
        <strain evidence="3 4">ATCC 21389</strain>
    </source>
</reference>
<dbReference type="InterPro" id="IPR012337">
    <property type="entry name" value="RNaseH-like_sf"/>
</dbReference>
<dbReference type="InterPro" id="IPR036397">
    <property type="entry name" value="RNaseH_sf"/>
</dbReference>
<dbReference type="OrthoDB" id="52928at2"/>
<evidence type="ECO:0000256" key="1">
    <source>
        <dbReference type="SAM" id="MobiDB-lite"/>
    </source>
</evidence>
<proteinExistence type="predicted"/>
<dbReference type="EMBL" id="PYBW01000013">
    <property type="protein sequence ID" value="PYC87507.1"/>
    <property type="molecule type" value="Genomic_DNA"/>
</dbReference>
<evidence type="ECO:0000259" key="2">
    <source>
        <dbReference type="PROSITE" id="PS50994"/>
    </source>
</evidence>